<feature type="transmembrane region" description="Helical" evidence="1">
    <location>
        <begin position="6"/>
        <end position="24"/>
    </location>
</feature>
<comment type="caution">
    <text evidence="2">The sequence shown here is derived from an EMBL/GenBank/DDBJ whole genome shotgun (WGS) entry which is preliminary data.</text>
</comment>
<proteinExistence type="predicted"/>
<keyword evidence="1" id="KW-1133">Transmembrane helix</keyword>
<accession>A0ABU8FJY8</accession>
<dbReference type="Proteomes" id="UP001372526">
    <property type="component" value="Unassembled WGS sequence"/>
</dbReference>
<dbReference type="EMBL" id="JBAWSX010000011">
    <property type="protein sequence ID" value="MEI4803007.1"/>
    <property type="molecule type" value="Genomic_DNA"/>
</dbReference>
<keyword evidence="1" id="KW-0472">Membrane</keyword>
<gene>
    <name evidence="2" type="ORF">WAZ07_17160</name>
</gene>
<evidence type="ECO:0000313" key="2">
    <source>
        <dbReference type="EMBL" id="MEI4803007.1"/>
    </source>
</evidence>
<protein>
    <submittedName>
        <fullName evidence="2">Uncharacterized protein</fullName>
    </submittedName>
</protein>
<evidence type="ECO:0000313" key="3">
    <source>
        <dbReference type="Proteomes" id="UP001372526"/>
    </source>
</evidence>
<name>A0ABU8FJY8_9BACI</name>
<keyword evidence="3" id="KW-1185">Reference proteome</keyword>
<organism evidence="2 3">
    <name type="scientific">Bacillus bruguierae</name>
    <dbReference type="NCBI Taxonomy" id="3127667"/>
    <lineage>
        <taxon>Bacteria</taxon>
        <taxon>Bacillati</taxon>
        <taxon>Bacillota</taxon>
        <taxon>Bacilli</taxon>
        <taxon>Bacillales</taxon>
        <taxon>Bacillaceae</taxon>
        <taxon>Bacillus</taxon>
    </lineage>
</organism>
<dbReference type="RefSeq" id="WP_336473454.1">
    <property type="nucleotide sequence ID" value="NZ_JBAWSX010000011.1"/>
</dbReference>
<feature type="transmembrane region" description="Helical" evidence="1">
    <location>
        <begin position="45"/>
        <end position="63"/>
    </location>
</feature>
<reference evidence="2 3" key="1">
    <citation type="submission" date="2024-01" db="EMBL/GenBank/DDBJ databases">
        <title>Seven novel Bacillus-like species.</title>
        <authorList>
            <person name="Liu G."/>
        </authorList>
    </citation>
    <scope>NUCLEOTIDE SEQUENCE [LARGE SCALE GENOMIC DNA]</scope>
    <source>
        <strain evidence="2 3">FJAT-51639</strain>
    </source>
</reference>
<feature type="transmembrane region" description="Helical" evidence="1">
    <location>
        <begin position="75"/>
        <end position="93"/>
    </location>
</feature>
<keyword evidence="1" id="KW-0812">Transmembrane</keyword>
<feature type="transmembrane region" description="Helical" evidence="1">
    <location>
        <begin position="127"/>
        <end position="146"/>
    </location>
</feature>
<sequence length="150" mass="17214">MSLLLEFLVPLIFVCCIFFLAFAWDKTEQFLNTTILKKVSKRWRNVILTTMTILFELLVIWRFSIFFKVSALESLVMGSILLLCCIWLIPYFVTIQRNNARISDKYHSGGVELGSVAVFRLSLNPPVLGTIILSTVSIGVGIFYYLPYFL</sequence>
<evidence type="ECO:0000256" key="1">
    <source>
        <dbReference type="SAM" id="Phobius"/>
    </source>
</evidence>